<dbReference type="EMBL" id="JANPWB010000011">
    <property type="protein sequence ID" value="KAJ1123608.1"/>
    <property type="molecule type" value="Genomic_DNA"/>
</dbReference>
<reference evidence="2" key="1">
    <citation type="journal article" date="2022" name="bioRxiv">
        <title>Sequencing and chromosome-scale assembly of the giantPleurodeles waltlgenome.</title>
        <authorList>
            <person name="Brown T."/>
            <person name="Elewa A."/>
            <person name="Iarovenko S."/>
            <person name="Subramanian E."/>
            <person name="Araus A.J."/>
            <person name="Petzold A."/>
            <person name="Susuki M."/>
            <person name="Suzuki K.-i.T."/>
            <person name="Hayashi T."/>
            <person name="Toyoda A."/>
            <person name="Oliveira C."/>
            <person name="Osipova E."/>
            <person name="Leigh N.D."/>
            <person name="Simon A."/>
            <person name="Yun M.H."/>
        </authorList>
    </citation>
    <scope>NUCLEOTIDE SEQUENCE</scope>
    <source>
        <strain evidence="2">20211129_DDA</strain>
        <tissue evidence="2">Liver</tissue>
    </source>
</reference>
<dbReference type="AlphaFoldDB" id="A0AAV7P5P3"/>
<name>A0AAV7P5P3_PLEWA</name>
<evidence type="ECO:0000256" key="1">
    <source>
        <dbReference type="SAM" id="MobiDB-lite"/>
    </source>
</evidence>
<proteinExistence type="predicted"/>
<feature type="compositionally biased region" description="Gly residues" evidence="1">
    <location>
        <begin position="62"/>
        <end position="72"/>
    </location>
</feature>
<evidence type="ECO:0000313" key="3">
    <source>
        <dbReference type="Proteomes" id="UP001066276"/>
    </source>
</evidence>
<accession>A0AAV7P5P3</accession>
<dbReference type="Proteomes" id="UP001066276">
    <property type="component" value="Chromosome 7"/>
</dbReference>
<keyword evidence="3" id="KW-1185">Reference proteome</keyword>
<feature type="region of interest" description="Disordered" evidence="1">
    <location>
        <begin position="1"/>
        <end position="72"/>
    </location>
</feature>
<protein>
    <recommendedName>
        <fullName evidence="4">Secreted protein</fullName>
    </recommendedName>
</protein>
<comment type="caution">
    <text evidence="2">The sequence shown here is derived from an EMBL/GenBank/DDBJ whole genome shotgun (WGS) entry which is preliminary data.</text>
</comment>
<evidence type="ECO:0000313" key="2">
    <source>
        <dbReference type="EMBL" id="KAJ1123608.1"/>
    </source>
</evidence>
<evidence type="ECO:0008006" key="4">
    <source>
        <dbReference type="Google" id="ProtNLM"/>
    </source>
</evidence>
<gene>
    <name evidence="2" type="ORF">NDU88_002076</name>
</gene>
<sequence length="72" mass="7457">MPRLTPRCGCVLTAGPSLAPPADAAQPGTDRPRRVWNTQGEPHTTGKASRPPPGWPQVTYPGRGGGAQIATS</sequence>
<organism evidence="2 3">
    <name type="scientific">Pleurodeles waltl</name>
    <name type="common">Iberian ribbed newt</name>
    <dbReference type="NCBI Taxonomy" id="8319"/>
    <lineage>
        <taxon>Eukaryota</taxon>
        <taxon>Metazoa</taxon>
        <taxon>Chordata</taxon>
        <taxon>Craniata</taxon>
        <taxon>Vertebrata</taxon>
        <taxon>Euteleostomi</taxon>
        <taxon>Amphibia</taxon>
        <taxon>Batrachia</taxon>
        <taxon>Caudata</taxon>
        <taxon>Salamandroidea</taxon>
        <taxon>Salamandridae</taxon>
        <taxon>Pleurodelinae</taxon>
        <taxon>Pleurodeles</taxon>
    </lineage>
</organism>